<evidence type="ECO:0000256" key="3">
    <source>
        <dbReference type="ARBA" id="ARBA00022617"/>
    </source>
</evidence>
<keyword evidence="6" id="KW-1133">Transmembrane helix</keyword>
<dbReference type="Proteomes" id="UP001497453">
    <property type="component" value="Chromosome 4"/>
</dbReference>
<dbReference type="InterPro" id="IPR050529">
    <property type="entry name" value="CYP450_sterol_14alpha_dmase"/>
</dbReference>
<dbReference type="Gene3D" id="1.10.630.10">
    <property type="entry name" value="Cytochrome P450"/>
    <property type="match status" value="1"/>
</dbReference>
<keyword evidence="6" id="KW-0812">Transmembrane</keyword>
<sequence length="527" mass="59506">MMYPKVVNPITLSTSWCEVRARSALELSYHFASMFPVVLILFIVAFSLWADFRNGVHSRVKIPSSISIFIPWFDNAIQFGLDPLGFLRKRQTKHGSVFAIRLAGKRVIVAGNLNGILRVMRDTQKTLHLPNHQMLASLGDVKGTIPMTLLDRLTTYVARTFSNKGIPQFSHTFNQHLFRHIRSLAENSPNDRVPLQRFVGQALYDAVSVSVWGPHFPLDTYEEFYTIDAKMSRLLGPAFLVPRAVSQARNLMKNKLGTYMQECWDEELGVKGAPANVTEMIRLLKECSPTVPPEDAQGALLVFLFGLHANTHRIVAWLFLHLLSDSRTYLRLRREIDHAIDVEFGDLDTLLLVPPQRLGVSSLPLLESAIMETLRLWYAAVTVREVNEDTEIPSEDMKTFMVARPGDLVMGNSSAINMSDDFFEEPETFQIDRFVGCTAEKEDEGKSRTLPLGSFGGGTHVCKGRDFALYEMKVFAILCLRVLDMKAETSSGRSIDDLPLKADTTRTIPSFVMYPSEEVFVRIRKRA</sequence>
<gene>
    <name evidence="7" type="ORF">GFSPODELE1_LOCUS5981</name>
</gene>
<evidence type="ECO:0000313" key="7">
    <source>
        <dbReference type="EMBL" id="CAL1706657.1"/>
    </source>
</evidence>
<dbReference type="PANTHER" id="PTHR24304:SF2">
    <property type="entry name" value="24-HYDROXYCHOLESTEROL 7-ALPHA-HYDROXYLASE"/>
    <property type="match status" value="1"/>
</dbReference>
<evidence type="ECO:0000256" key="1">
    <source>
        <dbReference type="ARBA" id="ARBA00001971"/>
    </source>
</evidence>
<dbReference type="EMBL" id="OZ037947">
    <property type="protein sequence ID" value="CAL1706657.1"/>
    <property type="molecule type" value="Genomic_DNA"/>
</dbReference>
<evidence type="ECO:0000256" key="5">
    <source>
        <dbReference type="ARBA" id="ARBA00023004"/>
    </source>
</evidence>
<keyword evidence="6" id="KW-0472">Membrane</keyword>
<evidence type="ECO:0008006" key="9">
    <source>
        <dbReference type="Google" id="ProtNLM"/>
    </source>
</evidence>
<keyword evidence="8" id="KW-1185">Reference proteome</keyword>
<dbReference type="SUPFAM" id="SSF48264">
    <property type="entry name" value="Cytochrome P450"/>
    <property type="match status" value="1"/>
</dbReference>
<accession>A0ABP1DHL7</accession>
<name>A0ABP1DHL7_9APHY</name>
<dbReference type="PANTHER" id="PTHR24304">
    <property type="entry name" value="CYTOCHROME P450 FAMILY 7"/>
    <property type="match status" value="1"/>
</dbReference>
<dbReference type="InterPro" id="IPR002403">
    <property type="entry name" value="Cyt_P450_E_grp-IV"/>
</dbReference>
<keyword evidence="4" id="KW-0479">Metal-binding</keyword>
<evidence type="ECO:0000256" key="4">
    <source>
        <dbReference type="ARBA" id="ARBA00022723"/>
    </source>
</evidence>
<evidence type="ECO:0000256" key="6">
    <source>
        <dbReference type="SAM" id="Phobius"/>
    </source>
</evidence>
<dbReference type="PRINTS" id="PR00465">
    <property type="entry name" value="EP450IV"/>
</dbReference>
<keyword evidence="5" id="KW-0408">Iron</keyword>
<organism evidence="7 8">
    <name type="scientific">Somion occarium</name>
    <dbReference type="NCBI Taxonomy" id="3059160"/>
    <lineage>
        <taxon>Eukaryota</taxon>
        <taxon>Fungi</taxon>
        <taxon>Dikarya</taxon>
        <taxon>Basidiomycota</taxon>
        <taxon>Agaricomycotina</taxon>
        <taxon>Agaricomycetes</taxon>
        <taxon>Polyporales</taxon>
        <taxon>Cerrenaceae</taxon>
        <taxon>Somion</taxon>
    </lineage>
</organism>
<protein>
    <recommendedName>
        <fullName evidence="9">Cytochrome P450</fullName>
    </recommendedName>
</protein>
<reference evidence="8" key="1">
    <citation type="submission" date="2024-04" db="EMBL/GenBank/DDBJ databases">
        <authorList>
            <person name="Shaw F."/>
            <person name="Minotto A."/>
        </authorList>
    </citation>
    <scope>NUCLEOTIDE SEQUENCE [LARGE SCALE GENOMIC DNA]</scope>
</reference>
<dbReference type="InterPro" id="IPR036396">
    <property type="entry name" value="Cyt_P450_sf"/>
</dbReference>
<keyword evidence="3" id="KW-0349">Heme</keyword>
<evidence type="ECO:0000256" key="2">
    <source>
        <dbReference type="ARBA" id="ARBA00010617"/>
    </source>
</evidence>
<comment type="cofactor">
    <cofactor evidence="1">
        <name>heme</name>
        <dbReference type="ChEBI" id="CHEBI:30413"/>
    </cofactor>
</comment>
<dbReference type="Pfam" id="PF00067">
    <property type="entry name" value="p450"/>
    <property type="match status" value="1"/>
</dbReference>
<proteinExistence type="inferred from homology"/>
<dbReference type="InterPro" id="IPR001128">
    <property type="entry name" value="Cyt_P450"/>
</dbReference>
<evidence type="ECO:0000313" key="8">
    <source>
        <dbReference type="Proteomes" id="UP001497453"/>
    </source>
</evidence>
<comment type="similarity">
    <text evidence="2">Belongs to the cytochrome P450 family.</text>
</comment>
<feature type="transmembrane region" description="Helical" evidence="6">
    <location>
        <begin position="29"/>
        <end position="49"/>
    </location>
</feature>